<dbReference type="InterPro" id="IPR036271">
    <property type="entry name" value="Tet_transcr_reg_TetR-rel_C_sf"/>
</dbReference>
<gene>
    <name evidence="2" type="ORF">EV193_103291</name>
</gene>
<protein>
    <recommendedName>
        <fullName evidence="1">Transcriptional regulator LmrA/YxaF-like C-terminal domain-containing protein</fullName>
    </recommendedName>
</protein>
<name>A0A4V2ETG3_9PSEU</name>
<dbReference type="Pfam" id="PF21993">
    <property type="entry name" value="TetR_C_13_2"/>
    <property type="match status" value="1"/>
</dbReference>
<evidence type="ECO:0000313" key="2">
    <source>
        <dbReference type="EMBL" id="RZS40973.1"/>
    </source>
</evidence>
<dbReference type="AlphaFoldDB" id="A0A4V2ETG3"/>
<dbReference type="Gene3D" id="1.10.357.10">
    <property type="entry name" value="Tetracycline Repressor, domain 2"/>
    <property type="match status" value="1"/>
</dbReference>
<dbReference type="EMBL" id="SGWQ01000003">
    <property type="protein sequence ID" value="RZS40973.1"/>
    <property type="molecule type" value="Genomic_DNA"/>
</dbReference>
<sequence>MIALLAEALRQSEFRDGCPIGTVAQTIMDSEPIRAACDQVFRSWQQVIEEFLVRNGMRADEASELVVVALAVGRPPRSPR</sequence>
<accession>A0A4V2ETG3</accession>
<organism evidence="2 3">
    <name type="scientific">Herbihabitans rhizosphaerae</name>
    <dbReference type="NCBI Taxonomy" id="1872711"/>
    <lineage>
        <taxon>Bacteria</taxon>
        <taxon>Bacillati</taxon>
        <taxon>Actinomycetota</taxon>
        <taxon>Actinomycetes</taxon>
        <taxon>Pseudonocardiales</taxon>
        <taxon>Pseudonocardiaceae</taxon>
        <taxon>Herbihabitans</taxon>
    </lineage>
</organism>
<evidence type="ECO:0000259" key="1">
    <source>
        <dbReference type="Pfam" id="PF21993"/>
    </source>
</evidence>
<dbReference type="Proteomes" id="UP000294257">
    <property type="component" value="Unassembled WGS sequence"/>
</dbReference>
<dbReference type="SUPFAM" id="SSF48498">
    <property type="entry name" value="Tetracyclin repressor-like, C-terminal domain"/>
    <property type="match status" value="1"/>
</dbReference>
<comment type="caution">
    <text evidence="2">The sequence shown here is derived from an EMBL/GenBank/DDBJ whole genome shotgun (WGS) entry which is preliminary data.</text>
</comment>
<keyword evidence="3" id="KW-1185">Reference proteome</keyword>
<feature type="domain" description="Transcriptional regulator LmrA/YxaF-like C-terminal" evidence="1">
    <location>
        <begin position="1"/>
        <end position="71"/>
    </location>
</feature>
<proteinExistence type="predicted"/>
<dbReference type="InterPro" id="IPR054156">
    <property type="entry name" value="YxaF_TetR_C"/>
</dbReference>
<evidence type="ECO:0000313" key="3">
    <source>
        <dbReference type="Proteomes" id="UP000294257"/>
    </source>
</evidence>
<dbReference type="RefSeq" id="WP_242613292.1">
    <property type="nucleotide sequence ID" value="NZ_SGWQ01000003.1"/>
</dbReference>
<reference evidence="2 3" key="1">
    <citation type="submission" date="2019-02" db="EMBL/GenBank/DDBJ databases">
        <title>Genomic Encyclopedia of Type Strains, Phase IV (KMG-IV): sequencing the most valuable type-strain genomes for metagenomic binning, comparative biology and taxonomic classification.</title>
        <authorList>
            <person name="Goeker M."/>
        </authorList>
    </citation>
    <scope>NUCLEOTIDE SEQUENCE [LARGE SCALE GENOMIC DNA]</scope>
    <source>
        <strain evidence="2 3">DSM 101727</strain>
    </source>
</reference>